<dbReference type="PANTHER" id="PTHR46229">
    <property type="entry name" value="BOLA TRANSCRIPTION REGULATOR"/>
    <property type="match status" value="1"/>
</dbReference>
<comment type="caution">
    <text evidence="3">The sequence shown here is derived from an EMBL/GenBank/DDBJ whole genome shotgun (WGS) entry which is preliminary data.</text>
</comment>
<proteinExistence type="inferred from homology"/>
<protein>
    <submittedName>
        <fullName evidence="3">DNA-binding transcriptional regulator BolA</fullName>
    </submittedName>
</protein>
<name>A0ABN8DKJ3_9VIBR</name>
<dbReference type="Gene3D" id="3.30.300.90">
    <property type="entry name" value="BolA-like"/>
    <property type="match status" value="1"/>
</dbReference>
<keyword evidence="3" id="KW-0238">DNA-binding</keyword>
<evidence type="ECO:0000313" key="4">
    <source>
        <dbReference type="Proteomes" id="UP000838160"/>
    </source>
</evidence>
<evidence type="ECO:0000313" key="3">
    <source>
        <dbReference type="EMBL" id="CAH0526721.1"/>
    </source>
</evidence>
<keyword evidence="4" id="KW-1185">Reference proteome</keyword>
<dbReference type="InterPro" id="IPR002634">
    <property type="entry name" value="BolA"/>
</dbReference>
<dbReference type="PANTHER" id="PTHR46229:SF2">
    <property type="entry name" value="BOLA-LIKE PROTEIN 1"/>
    <property type="match status" value="1"/>
</dbReference>
<evidence type="ECO:0000256" key="1">
    <source>
        <dbReference type="ARBA" id="ARBA00005578"/>
    </source>
</evidence>
<dbReference type="PIRSF" id="PIRSF003113">
    <property type="entry name" value="BolA"/>
    <property type="match status" value="1"/>
</dbReference>
<dbReference type="Pfam" id="PF01722">
    <property type="entry name" value="BolA"/>
    <property type="match status" value="1"/>
</dbReference>
<dbReference type="EMBL" id="CAKLCM010000002">
    <property type="protein sequence ID" value="CAH0526721.1"/>
    <property type="molecule type" value="Genomic_DNA"/>
</dbReference>
<dbReference type="GO" id="GO:0003677">
    <property type="term" value="F:DNA binding"/>
    <property type="evidence" value="ECO:0007669"/>
    <property type="project" value="UniProtKB-KW"/>
</dbReference>
<dbReference type="InterPro" id="IPR036065">
    <property type="entry name" value="BolA-like_sf"/>
</dbReference>
<dbReference type="RefSeq" id="WP_237484971.1">
    <property type="nucleotide sequence ID" value="NZ_CAKLCM010000002.1"/>
</dbReference>
<comment type="similarity">
    <text evidence="1 2">Belongs to the BolA/IbaG family.</text>
</comment>
<gene>
    <name evidence="3" type="primary">bolA</name>
    <name evidence="3" type="ORF">VHP8226_02093</name>
</gene>
<sequence>MIQNVIEEKLHLALSPTFLDVRNESYMHNVPAGSESHFKVVVVSEKFENTRLIARHRQVNSALAEELAGAVHALAIHTYTPQEWTEQNQLAPNSPNCAGGGK</sequence>
<dbReference type="Proteomes" id="UP000838160">
    <property type="component" value="Unassembled WGS sequence"/>
</dbReference>
<dbReference type="SUPFAM" id="SSF82657">
    <property type="entry name" value="BolA-like"/>
    <property type="match status" value="1"/>
</dbReference>
<dbReference type="NCBIfam" id="NF008638">
    <property type="entry name" value="PRK11628.1"/>
    <property type="match status" value="1"/>
</dbReference>
<evidence type="ECO:0000256" key="2">
    <source>
        <dbReference type="RuleBase" id="RU003860"/>
    </source>
</evidence>
<reference evidence="3" key="1">
    <citation type="submission" date="2021-12" db="EMBL/GenBank/DDBJ databases">
        <authorList>
            <person name="Rodrigo-Torres L."/>
            <person name="Arahal R. D."/>
            <person name="Lucena T."/>
        </authorList>
    </citation>
    <scope>NUCLEOTIDE SEQUENCE</scope>
    <source>
        <strain evidence="3">CECT 8226</strain>
    </source>
</reference>
<dbReference type="InterPro" id="IPR050961">
    <property type="entry name" value="BolA/IbaG_stress_morph_reg"/>
</dbReference>
<organism evidence="3 4">
    <name type="scientific">Vibrio hippocampi</name>
    <dbReference type="NCBI Taxonomy" id="654686"/>
    <lineage>
        <taxon>Bacteria</taxon>
        <taxon>Pseudomonadati</taxon>
        <taxon>Pseudomonadota</taxon>
        <taxon>Gammaproteobacteria</taxon>
        <taxon>Vibrionales</taxon>
        <taxon>Vibrionaceae</taxon>
        <taxon>Vibrio</taxon>
    </lineage>
</organism>
<accession>A0ABN8DKJ3</accession>